<dbReference type="PANTHER" id="PTHR10265:SF45">
    <property type="entry name" value="DACAPO"/>
    <property type="match status" value="1"/>
</dbReference>
<comment type="subcellular location">
    <subcellularLocation>
        <location evidence="1">Nucleus</location>
    </subcellularLocation>
</comment>
<evidence type="ECO:0000259" key="6">
    <source>
        <dbReference type="Pfam" id="PF02234"/>
    </source>
</evidence>
<evidence type="ECO:0000256" key="5">
    <source>
        <dbReference type="ARBA" id="ARBA00023306"/>
    </source>
</evidence>
<dbReference type="GO" id="GO:0004861">
    <property type="term" value="F:cyclin-dependent protein serine/threonine kinase inhibitor activity"/>
    <property type="evidence" value="ECO:0007669"/>
    <property type="project" value="InterPro"/>
</dbReference>
<dbReference type="OrthoDB" id="6373236at2759"/>
<dbReference type="InterPro" id="IPR003175">
    <property type="entry name" value="CDI_dom"/>
</dbReference>
<evidence type="ECO:0000256" key="3">
    <source>
        <dbReference type="ARBA" id="ARBA00023013"/>
    </source>
</evidence>
<dbReference type="AlphaFoldDB" id="A0A6A4VUE3"/>
<keyword evidence="4" id="KW-0539">Nucleus</keyword>
<keyword evidence="8" id="KW-1185">Reference proteome</keyword>
<gene>
    <name evidence="7" type="primary">CDKN1A</name>
    <name evidence="7" type="ORF">FJT64_004193</name>
</gene>
<dbReference type="EMBL" id="VIIS01001433">
    <property type="protein sequence ID" value="KAF0298436.1"/>
    <property type="molecule type" value="Genomic_DNA"/>
</dbReference>
<evidence type="ECO:0000256" key="2">
    <source>
        <dbReference type="ARBA" id="ARBA00006726"/>
    </source>
</evidence>
<keyword evidence="5" id="KW-0131">Cell cycle</keyword>
<dbReference type="Gene3D" id="4.10.365.10">
    <property type="entry name" value="p27"/>
    <property type="match status" value="1"/>
</dbReference>
<dbReference type="PANTHER" id="PTHR10265">
    <property type="entry name" value="CYCLIN-DEPENDENT KINASE INHIBITOR 1"/>
    <property type="match status" value="1"/>
</dbReference>
<evidence type="ECO:0000256" key="1">
    <source>
        <dbReference type="ARBA" id="ARBA00004123"/>
    </source>
</evidence>
<accession>A0A6A4VUE3</accession>
<comment type="similarity">
    <text evidence="2">Belongs to the CDI family.</text>
</comment>
<dbReference type="InterPro" id="IPR044898">
    <property type="entry name" value="CDI_dom_sf"/>
</dbReference>
<dbReference type="GO" id="GO:0005634">
    <property type="term" value="C:nucleus"/>
    <property type="evidence" value="ECO:0007669"/>
    <property type="project" value="UniProtKB-SubCell"/>
</dbReference>
<organism evidence="7 8">
    <name type="scientific">Amphibalanus amphitrite</name>
    <name type="common">Striped barnacle</name>
    <name type="synonym">Balanus amphitrite</name>
    <dbReference type="NCBI Taxonomy" id="1232801"/>
    <lineage>
        <taxon>Eukaryota</taxon>
        <taxon>Metazoa</taxon>
        <taxon>Ecdysozoa</taxon>
        <taxon>Arthropoda</taxon>
        <taxon>Crustacea</taxon>
        <taxon>Multicrustacea</taxon>
        <taxon>Cirripedia</taxon>
        <taxon>Thoracica</taxon>
        <taxon>Thoracicalcarea</taxon>
        <taxon>Balanomorpha</taxon>
        <taxon>Balanoidea</taxon>
        <taxon>Balanidae</taxon>
        <taxon>Amphibalaninae</taxon>
        <taxon>Amphibalanus</taxon>
    </lineage>
</organism>
<proteinExistence type="inferred from homology"/>
<evidence type="ECO:0000313" key="7">
    <source>
        <dbReference type="EMBL" id="KAF0298436.1"/>
    </source>
</evidence>
<evidence type="ECO:0000256" key="4">
    <source>
        <dbReference type="ARBA" id="ARBA00023242"/>
    </source>
</evidence>
<name>A0A6A4VUE3_AMPAM</name>
<sequence>MQCTGLLPEVALKAAVPPPSPATLLHRTIQRRLTLGQVTAGRRARRRLFSAVDADDVSRFVKRELAAIRAADRRRYNFDFDRMEPLEGRFQWERVGGCPSPCENTPLHRSARRLQLDCPQGEPTDGLDSARSPLTCPGKHRIGFQSVDDTPAKPLPEASQLNCCQSEASSIRSRAASEGVTCSRLKQAVLTGESSQVLS</sequence>
<comment type="caution">
    <text evidence="7">The sequence shown here is derived from an EMBL/GenBank/DDBJ whole genome shotgun (WGS) entry which is preliminary data.</text>
</comment>
<dbReference type="Proteomes" id="UP000440578">
    <property type="component" value="Unassembled WGS sequence"/>
</dbReference>
<dbReference type="GO" id="GO:0051726">
    <property type="term" value="P:regulation of cell cycle"/>
    <property type="evidence" value="ECO:0007669"/>
    <property type="project" value="InterPro"/>
</dbReference>
<dbReference type="Pfam" id="PF02234">
    <property type="entry name" value="CDI"/>
    <property type="match status" value="1"/>
</dbReference>
<keyword evidence="3" id="KW-0649">Protein kinase inhibitor</keyword>
<reference evidence="7 8" key="1">
    <citation type="submission" date="2019-07" db="EMBL/GenBank/DDBJ databases">
        <title>Draft genome assembly of a fouling barnacle, Amphibalanus amphitrite (Darwin, 1854): The first reference genome for Thecostraca.</title>
        <authorList>
            <person name="Kim W."/>
        </authorList>
    </citation>
    <scope>NUCLEOTIDE SEQUENCE [LARGE SCALE GENOMIC DNA]</scope>
    <source>
        <strain evidence="7">SNU_AA5</strain>
        <tissue evidence="7">Soma without cirri and trophi</tissue>
    </source>
</reference>
<feature type="domain" description="Cyclin-dependent kinase inhibitor" evidence="6">
    <location>
        <begin position="48"/>
        <end position="95"/>
    </location>
</feature>
<evidence type="ECO:0000313" key="8">
    <source>
        <dbReference type="Proteomes" id="UP000440578"/>
    </source>
</evidence>
<protein>
    <submittedName>
        <fullName evidence="7">Cyclin-dependent kinase inhibitor 1</fullName>
    </submittedName>
</protein>